<evidence type="ECO:0000313" key="2">
    <source>
        <dbReference type="Proteomes" id="UP001152049"/>
    </source>
</evidence>
<gene>
    <name evidence="1" type="ORF">NW762_006090</name>
</gene>
<name>A0A9W8VFY6_9HYPO</name>
<organism evidence="1 2">
    <name type="scientific">Fusarium torreyae</name>
    <dbReference type="NCBI Taxonomy" id="1237075"/>
    <lineage>
        <taxon>Eukaryota</taxon>
        <taxon>Fungi</taxon>
        <taxon>Dikarya</taxon>
        <taxon>Ascomycota</taxon>
        <taxon>Pezizomycotina</taxon>
        <taxon>Sordariomycetes</taxon>
        <taxon>Hypocreomycetidae</taxon>
        <taxon>Hypocreales</taxon>
        <taxon>Nectriaceae</taxon>
        <taxon>Fusarium</taxon>
    </lineage>
</organism>
<evidence type="ECO:0000313" key="1">
    <source>
        <dbReference type="EMBL" id="KAJ4264051.1"/>
    </source>
</evidence>
<reference evidence="1" key="1">
    <citation type="submission" date="2022-09" db="EMBL/GenBank/DDBJ databases">
        <title>Fusarium specimens isolated from Avocado Roots.</title>
        <authorList>
            <person name="Stajich J."/>
            <person name="Roper C."/>
            <person name="Heimlech-Rivalta G."/>
        </authorList>
    </citation>
    <scope>NUCLEOTIDE SEQUENCE</scope>
    <source>
        <strain evidence="1">CF00136</strain>
    </source>
</reference>
<dbReference type="AlphaFoldDB" id="A0A9W8VFY6"/>
<keyword evidence="2" id="KW-1185">Reference proteome</keyword>
<sequence length="314" mass="35997">MWEKISSPAMLGFIPEQSRKCELAHQETQVTIRSSSRTNIAFQRTHRLFFQDCAFRWRQMNPIKDIFLTTGMMLPRPKHSGVAGYLGLSLVSLPIWRLASTFQDTKAVFPTDLKQSNKAPLELKTLPHLREFTMMCPGLNNCDSDSDPGSGSDLESLFGRYSNSSIFEMYSNDNSSTAFSIDSSLDSFLNTSWLDIDTDEDDTPQASGDWYGFRYYQGSSRVEFTKLEWLDVEEIALAGESPDVGGLPQTVVRLWIVRPGDKRRLRREPHHQWTKLCMDSEAKDPLMNKMRDLWLLTRKRLESPTFVQPVMMVS</sequence>
<proteinExistence type="predicted"/>
<dbReference type="EMBL" id="JAOQAZ010000009">
    <property type="protein sequence ID" value="KAJ4264051.1"/>
    <property type="molecule type" value="Genomic_DNA"/>
</dbReference>
<dbReference type="Proteomes" id="UP001152049">
    <property type="component" value="Unassembled WGS sequence"/>
</dbReference>
<dbReference type="OrthoDB" id="5102542at2759"/>
<comment type="caution">
    <text evidence="1">The sequence shown here is derived from an EMBL/GenBank/DDBJ whole genome shotgun (WGS) entry which is preliminary data.</text>
</comment>
<accession>A0A9W8VFY6</accession>
<protein>
    <submittedName>
        <fullName evidence="1">Uncharacterized protein</fullName>
    </submittedName>
</protein>